<dbReference type="HOGENOM" id="CLU_1595522_0_0_1"/>
<name>A0A0C2YNF0_9AGAM</name>
<evidence type="ECO:0000313" key="2">
    <source>
        <dbReference type="Proteomes" id="UP000053989"/>
    </source>
</evidence>
<accession>A0A0C2YNF0</accession>
<dbReference type="InParanoid" id="A0A0C2YNF0"/>
<gene>
    <name evidence="1" type="ORF">SCLCIDRAFT_654281</name>
</gene>
<reference evidence="2" key="2">
    <citation type="submission" date="2015-01" db="EMBL/GenBank/DDBJ databases">
        <title>Evolutionary Origins and Diversification of the Mycorrhizal Mutualists.</title>
        <authorList>
            <consortium name="DOE Joint Genome Institute"/>
            <consortium name="Mycorrhizal Genomics Consortium"/>
            <person name="Kohler A."/>
            <person name="Kuo A."/>
            <person name="Nagy L.G."/>
            <person name="Floudas D."/>
            <person name="Copeland A."/>
            <person name="Barry K.W."/>
            <person name="Cichocki N."/>
            <person name="Veneault-Fourrey C."/>
            <person name="LaButti K."/>
            <person name="Lindquist E.A."/>
            <person name="Lipzen A."/>
            <person name="Lundell T."/>
            <person name="Morin E."/>
            <person name="Murat C."/>
            <person name="Riley R."/>
            <person name="Ohm R."/>
            <person name="Sun H."/>
            <person name="Tunlid A."/>
            <person name="Henrissat B."/>
            <person name="Grigoriev I.V."/>
            <person name="Hibbett D.S."/>
            <person name="Martin F."/>
        </authorList>
    </citation>
    <scope>NUCLEOTIDE SEQUENCE [LARGE SCALE GENOMIC DNA]</scope>
    <source>
        <strain evidence="2">Foug A</strain>
    </source>
</reference>
<reference evidence="1 2" key="1">
    <citation type="submission" date="2014-04" db="EMBL/GenBank/DDBJ databases">
        <authorList>
            <consortium name="DOE Joint Genome Institute"/>
            <person name="Kuo A."/>
            <person name="Kohler A."/>
            <person name="Nagy L.G."/>
            <person name="Floudas D."/>
            <person name="Copeland A."/>
            <person name="Barry K.W."/>
            <person name="Cichocki N."/>
            <person name="Veneault-Fourrey C."/>
            <person name="LaButti K."/>
            <person name="Lindquist E.A."/>
            <person name="Lipzen A."/>
            <person name="Lundell T."/>
            <person name="Morin E."/>
            <person name="Murat C."/>
            <person name="Sun H."/>
            <person name="Tunlid A."/>
            <person name="Henrissat B."/>
            <person name="Grigoriev I.V."/>
            <person name="Hibbett D.S."/>
            <person name="Martin F."/>
            <person name="Nordberg H.P."/>
            <person name="Cantor M.N."/>
            <person name="Hua S.X."/>
        </authorList>
    </citation>
    <scope>NUCLEOTIDE SEQUENCE [LARGE SCALE GENOMIC DNA]</scope>
    <source>
        <strain evidence="1 2">Foug A</strain>
    </source>
</reference>
<proteinExistence type="predicted"/>
<sequence length="167" mass="18704">MQHSGYLTYVLYPHSLMSCSPPTHCNTASLELSLAYCRSRFFDEGDLFLKAEVTEHVKCATNILILSRTEDYVVVVLKTTPLQSLSIPVFSVSAGVLQITRMLETCSNVSSQMDLRKFSTREGHRVQGPTLSNAYGQTHSLPWSISSIWTAYSQAELLSHNQEYPIP</sequence>
<evidence type="ECO:0000313" key="1">
    <source>
        <dbReference type="EMBL" id="KIM51273.1"/>
    </source>
</evidence>
<dbReference type="AlphaFoldDB" id="A0A0C2YNF0"/>
<keyword evidence="2" id="KW-1185">Reference proteome</keyword>
<protein>
    <submittedName>
        <fullName evidence="1">Uncharacterized protein</fullName>
    </submittedName>
</protein>
<organism evidence="1 2">
    <name type="scientific">Scleroderma citrinum Foug A</name>
    <dbReference type="NCBI Taxonomy" id="1036808"/>
    <lineage>
        <taxon>Eukaryota</taxon>
        <taxon>Fungi</taxon>
        <taxon>Dikarya</taxon>
        <taxon>Basidiomycota</taxon>
        <taxon>Agaricomycotina</taxon>
        <taxon>Agaricomycetes</taxon>
        <taxon>Agaricomycetidae</taxon>
        <taxon>Boletales</taxon>
        <taxon>Sclerodermatineae</taxon>
        <taxon>Sclerodermataceae</taxon>
        <taxon>Scleroderma</taxon>
    </lineage>
</organism>
<dbReference type="Proteomes" id="UP000053989">
    <property type="component" value="Unassembled WGS sequence"/>
</dbReference>
<dbReference type="EMBL" id="KN822270">
    <property type="protein sequence ID" value="KIM51273.1"/>
    <property type="molecule type" value="Genomic_DNA"/>
</dbReference>